<feature type="transmembrane region" description="Helical" evidence="2">
    <location>
        <begin position="50"/>
        <end position="67"/>
    </location>
</feature>
<gene>
    <name evidence="4" type="ORF">KRR39_11850</name>
</gene>
<evidence type="ECO:0000313" key="5">
    <source>
        <dbReference type="Proteomes" id="UP000683575"/>
    </source>
</evidence>
<feature type="region of interest" description="Disordered" evidence="1">
    <location>
        <begin position="685"/>
        <end position="705"/>
    </location>
</feature>
<dbReference type="Proteomes" id="UP000683575">
    <property type="component" value="Chromosome"/>
</dbReference>
<keyword evidence="5" id="KW-1185">Reference proteome</keyword>
<dbReference type="InterPro" id="IPR021878">
    <property type="entry name" value="TgpA_N"/>
</dbReference>
<evidence type="ECO:0000259" key="3">
    <source>
        <dbReference type="SMART" id="SM00460"/>
    </source>
</evidence>
<dbReference type="Pfam" id="PF11992">
    <property type="entry name" value="TgpA_N"/>
    <property type="match status" value="1"/>
</dbReference>
<proteinExistence type="predicted"/>
<evidence type="ECO:0000256" key="2">
    <source>
        <dbReference type="SAM" id="Phobius"/>
    </source>
</evidence>
<accession>A0A975T2R8</accession>
<dbReference type="SMART" id="SM00460">
    <property type="entry name" value="TGc"/>
    <property type="match status" value="1"/>
</dbReference>
<keyword evidence="2" id="KW-0812">Transmembrane</keyword>
<feature type="transmembrane region" description="Helical" evidence="2">
    <location>
        <begin position="115"/>
        <end position="136"/>
    </location>
</feature>
<keyword evidence="2" id="KW-0472">Membrane</keyword>
<protein>
    <submittedName>
        <fullName evidence="4">DUF3488 and transglutaminase-like domain-containing protein</fullName>
    </submittedName>
</protein>
<feature type="compositionally biased region" description="Low complexity" evidence="1">
    <location>
        <begin position="568"/>
        <end position="579"/>
    </location>
</feature>
<reference evidence="4" key="1">
    <citation type="submission" date="2021-06" db="EMBL/GenBank/DDBJ databases">
        <title>Complete genome sequence of Nocardioides sp. G188.</title>
        <authorList>
            <person name="Im W.-T."/>
        </authorList>
    </citation>
    <scope>NUCLEOTIDE SEQUENCE</scope>
    <source>
        <strain evidence="4">G188</strain>
    </source>
</reference>
<dbReference type="AlphaFoldDB" id="A0A975T2R8"/>
<feature type="transmembrane region" description="Helical" evidence="2">
    <location>
        <begin position="26"/>
        <end position="45"/>
    </location>
</feature>
<name>A0A975T2R8_9ACTN</name>
<organism evidence="4 5">
    <name type="scientific">Nocardioides panacis</name>
    <dbReference type="NCBI Taxonomy" id="2849501"/>
    <lineage>
        <taxon>Bacteria</taxon>
        <taxon>Bacillati</taxon>
        <taxon>Actinomycetota</taxon>
        <taxon>Actinomycetes</taxon>
        <taxon>Propionibacteriales</taxon>
        <taxon>Nocardioidaceae</taxon>
        <taxon>Nocardioides</taxon>
    </lineage>
</organism>
<feature type="domain" description="Transglutaminase-like" evidence="3">
    <location>
        <begin position="478"/>
        <end position="548"/>
    </location>
</feature>
<evidence type="ECO:0000256" key="1">
    <source>
        <dbReference type="SAM" id="MobiDB-lite"/>
    </source>
</evidence>
<dbReference type="Pfam" id="PF01841">
    <property type="entry name" value="Transglut_core"/>
    <property type="match status" value="1"/>
</dbReference>
<feature type="transmembrane region" description="Helical" evidence="2">
    <location>
        <begin position="148"/>
        <end position="178"/>
    </location>
</feature>
<evidence type="ECO:0000313" key="4">
    <source>
        <dbReference type="EMBL" id="QWZ10347.1"/>
    </source>
</evidence>
<sequence length="791" mass="84447">MPSLLAALTTFVTLLAWTKFAENPAGFMVPILGACLMVAVLGMLLRMLRLPAFVVALAQLVLVLLWLNHREAAALSFGGWVPTPSSVQELFAAFGDSVVASQAYAAPVPKSVPEFYPLMILAGALTAVLVDFLAVGLRRAPLAGLPLLALYTAPVSVLDGGVSWLKFAAAALCFLFLIASEEAQRLSHWGHQLSPGGRIFDTQTTTVSSQAVWASARKIGLTATGVAVVVPLLVPSFSASFFGGGNGPGNGDGDAVSISNPMIDLKRDLTQGQDVELIRMTTTENDPSYLRITVLDSFDGTAWRPSSRDIPVKQRADGEVTRPPGLDLTIPSRKVSATLEASANFRSRWLPTPYPVSSVQAPGDWRYDRSTLDFISAADNQTTANISYRLTALDLSPSAADLAESTPAPASVYTPNTELPRDLPASVRKLARTVTDGEATKFEQAVALQQFFRVDGGFRYSLKRDRGNGTDDLVRFLSTDGRVGYCEQFAASMALMGRAIGIPSRVAVGFLRPDRVAPNTYVYSSHDLHAWPEMYFGGIGWVRFEPTPQDRAAGVPAYTTQEVPRPAPSESSSAPAVAPTLNRIDRSTDPNAAVNGKKSSSPLTDPAVVGSAVALLVLLLLALAPRTTRTLVRRRRWTAAGTGAALVEAGWDEVRDTAVDLGVAFDDGVTLRTAARDLVAAFGRPGDEDDALGRSTHRGPDADPEATRALDRLVGLLERARYARALPDGAATEEQVRSDVAACVAALRAGAGKRRRTRATWLPGSLTNRRVSPRGSTRRGPVLEPGVDRAV</sequence>
<dbReference type="RefSeq" id="WP_216942224.1">
    <property type="nucleotide sequence ID" value="NZ_CP077062.1"/>
</dbReference>
<dbReference type="PANTHER" id="PTHR42736:SF1">
    <property type="entry name" value="PROTEIN-GLUTAMINE GAMMA-GLUTAMYLTRANSFERASE"/>
    <property type="match status" value="1"/>
</dbReference>
<feature type="transmembrane region" description="Helical" evidence="2">
    <location>
        <begin position="607"/>
        <end position="625"/>
    </location>
</feature>
<dbReference type="EMBL" id="CP077062">
    <property type="protein sequence ID" value="QWZ10347.1"/>
    <property type="molecule type" value="Genomic_DNA"/>
</dbReference>
<feature type="region of interest" description="Disordered" evidence="1">
    <location>
        <begin position="762"/>
        <end position="791"/>
    </location>
</feature>
<dbReference type="InterPro" id="IPR052901">
    <property type="entry name" value="Bact_TGase-like"/>
</dbReference>
<keyword evidence="2" id="KW-1133">Transmembrane helix</keyword>
<dbReference type="KEGG" id="nps:KRR39_11850"/>
<dbReference type="PANTHER" id="PTHR42736">
    <property type="entry name" value="PROTEIN-GLUTAMINE GAMMA-GLUTAMYLTRANSFERASE"/>
    <property type="match status" value="1"/>
</dbReference>
<dbReference type="InterPro" id="IPR002931">
    <property type="entry name" value="Transglutaminase-like"/>
</dbReference>
<feature type="region of interest" description="Disordered" evidence="1">
    <location>
        <begin position="561"/>
        <end position="603"/>
    </location>
</feature>